<accession>U5S821</accession>
<name>U5S821_9LACT</name>
<evidence type="ECO:0000313" key="2">
    <source>
        <dbReference type="EMBL" id="AGY81404.1"/>
    </source>
</evidence>
<dbReference type="eggNOG" id="COG4915">
    <property type="taxonomic scope" value="Bacteria"/>
</dbReference>
<dbReference type="HOGENOM" id="CLU_096049_0_0_9"/>
<proteinExistence type="predicted"/>
<keyword evidence="1" id="KW-0812">Transmembrane</keyword>
<evidence type="ECO:0000256" key="1">
    <source>
        <dbReference type="SAM" id="Phobius"/>
    </source>
</evidence>
<dbReference type="STRING" id="1266845.Q783_03685"/>
<keyword evidence="1" id="KW-1133">Transmembrane helix</keyword>
<sequence>MNSMNKNIKNLGDIFYYTLTSLSTILIFVVVYVLFDFDLFLSLVISMAIGAFFIYKQSVNEDSKSSKKLNRLSPEKEAFYKSKGMSKEEIQFFRETMHTAKLKLLSLEKNLHSVSKLEAIEKRNNTIKLAKSLFKGITEEPNRLHEVDKFLYVHLPSLTDLTDKYLEISQHEVKNKSTFDILDESASTIDEMCQLIAEDYVLFKSDDFEDMAIEVELAKKAIERDNGHTQSIESEEL</sequence>
<dbReference type="KEGG" id="caw:Q783_03685"/>
<dbReference type="InterPro" id="IPR018770">
    <property type="entry name" value="ChloroindolylP_hydrolase"/>
</dbReference>
<dbReference type="PATRIC" id="fig|1266845.5.peg.678"/>
<keyword evidence="1" id="KW-0472">Membrane</keyword>
<feature type="transmembrane region" description="Helical" evidence="1">
    <location>
        <begin position="14"/>
        <end position="33"/>
    </location>
</feature>
<gene>
    <name evidence="2" type="ORF">Q783_03685</name>
</gene>
<reference evidence="2 3" key="1">
    <citation type="journal article" date="2013" name="Genome Announc.">
        <title>Complete Genome Sequence of Carnobacterium gilichinskyi Strain WN1359T (DSM 27470T).</title>
        <authorList>
            <person name="Leonard M.T."/>
            <person name="Panayotova N."/>
            <person name="Farmerie W.G."/>
            <person name="Triplett E.W."/>
            <person name="Nicholson W.L."/>
        </authorList>
    </citation>
    <scope>NUCLEOTIDE SEQUENCE [LARGE SCALE GENOMIC DNA]</scope>
    <source>
        <strain evidence="2 3">WN1359</strain>
    </source>
</reference>
<protein>
    <submittedName>
        <fullName evidence="2">Phosphatase</fullName>
    </submittedName>
</protein>
<dbReference type="Proteomes" id="UP000017469">
    <property type="component" value="Chromosome"/>
</dbReference>
<organism evidence="2 3">
    <name type="scientific">Carnobacterium inhibens subsp. gilichinskyi</name>
    <dbReference type="NCBI Taxonomy" id="1266845"/>
    <lineage>
        <taxon>Bacteria</taxon>
        <taxon>Bacillati</taxon>
        <taxon>Bacillota</taxon>
        <taxon>Bacilli</taxon>
        <taxon>Lactobacillales</taxon>
        <taxon>Carnobacteriaceae</taxon>
        <taxon>Carnobacterium</taxon>
    </lineage>
</organism>
<evidence type="ECO:0000313" key="3">
    <source>
        <dbReference type="Proteomes" id="UP000017469"/>
    </source>
</evidence>
<dbReference type="EMBL" id="CP006812">
    <property type="protein sequence ID" value="AGY81404.1"/>
    <property type="molecule type" value="Genomic_DNA"/>
</dbReference>
<feature type="transmembrane region" description="Helical" evidence="1">
    <location>
        <begin position="39"/>
        <end position="55"/>
    </location>
</feature>
<dbReference type="Pfam" id="PF10112">
    <property type="entry name" value="Halogen_Hydrol"/>
    <property type="match status" value="1"/>
</dbReference>
<dbReference type="AlphaFoldDB" id="U5S821"/>